<proteinExistence type="predicted"/>
<organism evidence="1 2">
    <name type="scientific">Clostridioides difficile ATCC 9689 = DSM 1296</name>
    <dbReference type="NCBI Taxonomy" id="1121308"/>
    <lineage>
        <taxon>Bacteria</taxon>
        <taxon>Bacillati</taxon>
        <taxon>Bacillota</taxon>
        <taxon>Clostridia</taxon>
        <taxon>Peptostreptococcales</taxon>
        <taxon>Peptostreptococcaceae</taxon>
        <taxon>Clostridioides</taxon>
    </lineage>
</organism>
<evidence type="ECO:0000313" key="2">
    <source>
        <dbReference type="Proteomes" id="UP001510562"/>
    </source>
</evidence>
<name>A0ACA7UNB4_CLODI</name>
<reference evidence="1 2" key="1">
    <citation type="journal article" date="2015" name="Genome Announc.">
        <title>Complete Genome Sequence of the Novel Temperate Clostridium difficile Phage phiCDIF1296T.</title>
        <authorList>
            <person name="Wittmann J."/>
            <person name="Riedel T."/>
            <person name="Bunk B."/>
            <person name="Sproer C."/>
            <person name="Gronow S."/>
            <person name="Overmann J."/>
        </authorList>
    </citation>
    <scope>NUCLEOTIDE SEQUENCE [LARGE SCALE GENOMIC DNA]</scope>
    <source>
        <strain evidence="2">ATCC 9689 / DSM 1296 / BCRC 10642 / JCM 1296 / NCIMB 10666 / NCTC 11209 / 90556-M6S</strain>
    </source>
</reference>
<gene>
    <name evidence="1" type="ORF">CDIF1296T_phi022</name>
</gene>
<keyword evidence="2" id="KW-1185">Reference proteome</keyword>
<dbReference type="Proteomes" id="UP001510562">
    <property type="component" value="Chromosome"/>
</dbReference>
<sequence length="357" mass="41325">MGIINRENVNEIMSFEESELSKKFEGMDVEIIELNGELLFELYSTGAALGYTRNNPSGGKRYLQIRRDRIDNVIEKAEIKPLDRSGTKYLTEPQLYDFMLEAKTAKCRPFKKWVTNEVLPTIRKHGAYMTNEALEKAINDPDWTIQLLTELKKERATKEKLRVEQEKNKPKLELANAIESSSSSILIAQLSKILNQNGVDIGQNRLFEWMRNNEYLIRKKRADHNTPTQKSMDLKVLEVSESTGVDKDGNTIVRYTPIVTGKGQIYFLNKILKENSQVLKRFMINNDYIKGVMVEIGKTYAIYDHEYYGFIGILKSVRNEKIRVEEIGDISRSRDIPICMIDYIEEASKEDINKYLK</sequence>
<accession>A0ACA7UNB4</accession>
<dbReference type="EMBL" id="CP011970">
    <property type="protein sequence ID" value="AKP44696.1"/>
    <property type="molecule type" value="Genomic_DNA"/>
</dbReference>
<evidence type="ECO:0000313" key="1">
    <source>
        <dbReference type="EMBL" id="AKP44696.1"/>
    </source>
</evidence>
<protein>
    <submittedName>
        <fullName evidence="1">Phage antirepressor protein</fullName>
    </submittedName>
</protein>